<dbReference type="STRING" id="1279009.ADICEAN_02138"/>
<evidence type="ECO:0000313" key="3">
    <source>
        <dbReference type="Proteomes" id="UP000011910"/>
    </source>
</evidence>
<dbReference type="Proteomes" id="UP000011910">
    <property type="component" value="Unassembled WGS sequence"/>
</dbReference>
<evidence type="ECO:0000259" key="1">
    <source>
        <dbReference type="Pfam" id="PF11827"/>
    </source>
</evidence>
<protein>
    <recommendedName>
        <fullName evidence="1">DUF3347 domain-containing protein</fullName>
    </recommendedName>
</protein>
<keyword evidence="3" id="KW-1185">Reference proteome</keyword>
<reference evidence="2 3" key="1">
    <citation type="journal article" date="2013" name="Genome Announc.">
        <title>Draft Genome Sequence of Cesiribacter andamanensis Strain AMV16T, Isolated from a Soil Sample from a Mud Volcano in the Andaman Islands, India.</title>
        <authorList>
            <person name="Shivaji S."/>
            <person name="Ara S."/>
            <person name="Begum Z."/>
            <person name="Srinivas T.N."/>
            <person name="Singh A."/>
            <person name="Kumar Pinnaka A."/>
        </authorList>
    </citation>
    <scope>NUCLEOTIDE SEQUENCE [LARGE SCALE GENOMIC DNA]</scope>
    <source>
        <strain evidence="2 3">AMV16</strain>
    </source>
</reference>
<accession>M7N658</accession>
<dbReference type="eggNOG" id="COG0845">
    <property type="taxonomic scope" value="Bacteria"/>
</dbReference>
<dbReference type="InterPro" id="IPR021782">
    <property type="entry name" value="DUF3347"/>
</dbReference>
<dbReference type="Pfam" id="PF11827">
    <property type="entry name" value="DUF3347"/>
    <property type="match status" value="1"/>
</dbReference>
<name>M7N658_9BACT</name>
<organism evidence="2 3">
    <name type="scientific">Cesiribacter andamanensis AMV16</name>
    <dbReference type="NCBI Taxonomy" id="1279009"/>
    <lineage>
        <taxon>Bacteria</taxon>
        <taxon>Pseudomonadati</taxon>
        <taxon>Bacteroidota</taxon>
        <taxon>Cytophagia</taxon>
        <taxon>Cytophagales</taxon>
        <taxon>Cesiribacteraceae</taxon>
        <taxon>Cesiribacter</taxon>
    </lineage>
</organism>
<proteinExistence type="predicted"/>
<sequence>MHEQQHLQHDNSDVDHANMSNAEHSEQIEAEAVAVVEQASPEMQQHIQQLTESYLSIKNALVKGDAAAAKTAAEKLLARLNSFNAGKLSQEQQTAYSAKASELKEDAEHIIGTGAVSHQRDHFATLSKRIYELNKAFEANSSTLYYQYCPMAFNNKGGYWLSAEQEIRNPYFSDKMLKCGRITETL</sequence>
<dbReference type="AlphaFoldDB" id="M7N658"/>
<evidence type="ECO:0000313" key="2">
    <source>
        <dbReference type="EMBL" id="EMR02721.1"/>
    </source>
</evidence>
<gene>
    <name evidence="2" type="ORF">ADICEAN_02138</name>
</gene>
<dbReference type="EMBL" id="AODQ01000048">
    <property type="protein sequence ID" value="EMR02721.1"/>
    <property type="molecule type" value="Genomic_DNA"/>
</dbReference>
<comment type="caution">
    <text evidence="2">The sequence shown here is derived from an EMBL/GenBank/DDBJ whole genome shotgun (WGS) entry which is preliminary data.</text>
</comment>
<feature type="domain" description="DUF3347" evidence="1">
    <location>
        <begin position="51"/>
        <end position="141"/>
    </location>
</feature>